<evidence type="ECO:0000256" key="5">
    <source>
        <dbReference type="PIRSR" id="PIRSR006278-2"/>
    </source>
</evidence>
<keyword evidence="8" id="KW-1185">Reference proteome</keyword>
<evidence type="ECO:0000313" key="7">
    <source>
        <dbReference type="EMBL" id="RFN49326.1"/>
    </source>
</evidence>
<organism evidence="7 8">
    <name type="scientific">Fusarium flagelliforme</name>
    <dbReference type="NCBI Taxonomy" id="2675880"/>
    <lineage>
        <taxon>Eukaryota</taxon>
        <taxon>Fungi</taxon>
        <taxon>Dikarya</taxon>
        <taxon>Ascomycota</taxon>
        <taxon>Pezizomycotina</taxon>
        <taxon>Sordariomycetes</taxon>
        <taxon>Hypocreomycetidae</taxon>
        <taxon>Hypocreales</taxon>
        <taxon>Nectriaceae</taxon>
        <taxon>Fusarium</taxon>
        <taxon>Fusarium incarnatum-equiseti species complex</taxon>
    </lineage>
</organism>
<protein>
    <submittedName>
        <fullName evidence="7">Putative acc deaminase</fullName>
    </submittedName>
</protein>
<dbReference type="PANTHER" id="PTHR43780">
    <property type="entry name" value="1-AMINOCYCLOPROPANE-1-CARBOXYLATE DEAMINASE-RELATED"/>
    <property type="match status" value="1"/>
</dbReference>
<comment type="caution">
    <text evidence="7">The sequence shown here is derived from an EMBL/GenBank/DDBJ whole genome shotgun (WGS) entry which is preliminary data.</text>
</comment>
<feature type="active site" description="Nucleophile" evidence="4">
    <location>
        <position position="84"/>
    </location>
</feature>
<dbReference type="SUPFAM" id="SSF53686">
    <property type="entry name" value="Tryptophan synthase beta subunit-like PLP-dependent enzymes"/>
    <property type="match status" value="1"/>
</dbReference>
<dbReference type="GO" id="GO:0019148">
    <property type="term" value="F:D-cysteine desulfhydrase activity"/>
    <property type="evidence" value="ECO:0007669"/>
    <property type="project" value="TreeGrafter"/>
</dbReference>
<comment type="cofactor">
    <cofactor evidence="1">
        <name>pyridoxal 5'-phosphate</name>
        <dbReference type="ChEBI" id="CHEBI:597326"/>
    </cofactor>
</comment>
<dbReference type="PIRSF" id="PIRSF006278">
    <property type="entry name" value="ACCD_DCysDesulf"/>
    <property type="match status" value="1"/>
</dbReference>
<dbReference type="Proteomes" id="UP000265631">
    <property type="component" value="Unassembled WGS sequence"/>
</dbReference>
<dbReference type="EMBL" id="PXXK01000180">
    <property type="protein sequence ID" value="RFN49326.1"/>
    <property type="molecule type" value="Genomic_DNA"/>
</dbReference>
<proteinExistence type="inferred from homology"/>
<dbReference type="InterPro" id="IPR036052">
    <property type="entry name" value="TrpB-like_PALP_sf"/>
</dbReference>
<dbReference type="InterPro" id="IPR027278">
    <property type="entry name" value="ACCD_DCysDesulf"/>
</dbReference>
<sequence length="340" mass="37106">MVNLPSPFREIDRVQLTFDRPTDIEPLSRITESFNSKVKLWIAREDRNSGLAFSGNKVRKLEYVLADALAQGADTIVTTGGIQSNHMCQTSAAAARLGFQVALYPEDRVASDDKEYRYLGNIQANGILGAETFPADTSESTVMETLKSRERKPYFIPPGASSHPLGGLGYARWVFDLLEQEKKLDVTFDAITLVAGSCSTLGGILAGLKLAQKEKMPGSKKRLIGISVLRETEQDVKDLVLQIARTTASKIGVPLDDITADDFEVHTAYLGEGYGKLNESTADAMKKLARMEGILTDPVYTGKAFTGLLDIIDKGELDGDSVLFLHTGGQNVLSAYPRLR</sequence>
<dbReference type="Pfam" id="PF00291">
    <property type="entry name" value="PALP"/>
    <property type="match status" value="1"/>
</dbReference>
<evidence type="ECO:0000256" key="3">
    <source>
        <dbReference type="ARBA" id="ARBA00022898"/>
    </source>
</evidence>
<gene>
    <name evidence="7" type="ORF">FIE12Z_6398</name>
</gene>
<feature type="modified residue" description="N6-(pyridoxal phosphate)lysine" evidence="5">
    <location>
        <position position="57"/>
    </location>
</feature>
<accession>A0A395MN19</accession>
<evidence type="ECO:0000256" key="1">
    <source>
        <dbReference type="ARBA" id="ARBA00001933"/>
    </source>
</evidence>
<evidence type="ECO:0000313" key="8">
    <source>
        <dbReference type="Proteomes" id="UP000265631"/>
    </source>
</evidence>
<evidence type="ECO:0000256" key="4">
    <source>
        <dbReference type="PIRSR" id="PIRSR006278-1"/>
    </source>
</evidence>
<name>A0A395MN19_9HYPO</name>
<dbReference type="STRING" id="2594813.A0A395MN19"/>
<dbReference type="PANTHER" id="PTHR43780:SF2">
    <property type="entry name" value="1-AMINOCYCLOPROPANE-1-CARBOXYLATE DEAMINASE-RELATED"/>
    <property type="match status" value="1"/>
</dbReference>
<comment type="similarity">
    <text evidence="2">Belongs to the ACC deaminase/D-cysteine desulfhydrase family.</text>
</comment>
<dbReference type="Gene3D" id="3.40.50.1100">
    <property type="match status" value="2"/>
</dbReference>
<dbReference type="InterPro" id="IPR001926">
    <property type="entry name" value="TrpB-like_PALP"/>
</dbReference>
<reference evidence="7 8" key="1">
    <citation type="journal article" date="2018" name="PLoS Pathog.">
        <title>Evolution of structural diversity of trichothecenes, a family of toxins produced by plant pathogenic and entomopathogenic fungi.</title>
        <authorList>
            <person name="Proctor R.H."/>
            <person name="McCormick S.P."/>
            <person name="Kim H.S."/>
            <person name="Cardoza R.E."/>
            <person name="Stanley A.M."/>
            <person name="Lindo L."/>
            <person name="Kelly A."/>
            <person name="Brown D.W."/>
            <person name="Lee T."/>
            <person name="Vaughan M.M."/>
            <person name="Alexander N.J."/>
            <person name="Busman M."/>
            <person name="Gutierrez S."/>
        </authorList>
    </citation>
    <scope>NUCLEOTIDE SEQUENCE [LARGE SCALE GENOMIC DNA]</scope>
    <source>
        <strain evidence="7 8">NRRL 13405</strain>
    </source>
</reference>
<evidence type="ECO:0000259" key="6">
    <source>
        <dbReference type="Pfam" id="PF00291"/>
    </source>
</evidence>
<keyword evidence="3 5" id="KW-0663">Pyridoxal phosphate</keyword>
<feature type="domain" description="Tryptophan synthase beta chain-like PALP" evidence="6">
    <location>
        <begin position="19"/>
        <end position="328"/>
    </location>
</feature>
<evidence type="ECO:0000256" key="2">
    <source>
        <dbReference type="ARBA" id="ARBA00008639"/>
    </source>
</evidence>
<dbReference type="AlphaFoldDB" id="A0A395MN19"/>